<accession>A0A7R8XJV7</accession>
<sequence>MDIGKSYFVFLFSTPFPEKYGVVPRADDRDKIRRILQEKGVKWNNDKYPPAPLQTKAKVGTPGVLESLSISLTGSLLHLPLLKRKIGDGDIYSLIQSGAKVLKRPIVLIAEKSQNSRTFLPQEEEKVKENEEWRGILLYASGQEDSLNIIPIVRYGDDSTTNVWMEVENLPQLYGNRMGSSPIPPSQRRIYFEGGVRVKWREHTLPLLWALDRHLAGLPPLMPG</sequence>
<dbReference type="Proteomes" id="UP000677054">
    <property type="component" value="Unassembled WGS sequence"/>
</dbReference>
<reference evidence="1" key="1">
    <citation type="submission" date="2020-11" db="EMBL/GenBank/DDBJ databases">
        <authorList>
            <person name="Tran Van P."/>
        </authorList>
    </citation>
    <scope>NUCLEOTIDE SEQUENCE</scope>
</reference>
<protein>
    <submittedName>
        <fullName evidence="1">Uncharacterized protein</fullName>
    </submittedName>
</protein>
<dbReference type="EMBL" id="CAJPEV010001429">
    <property type="protein sequence ID" value="CAG0892592.1"/>
    <property type="molecule type" value="Genomic_DNA"/>
</dbReference>
<proteinExistence type="predicted"/>
<keyword evidence="2" id="KW-1185">Reference proteome</keyword>
<gene>
    <name evidence="1" type="ORF">DSTB1V02_LOCUS7186</name>
</gene>
<name>A0A7R8XJV7_9CRUS</name>
<organism evidence="1">
    <name type="scientific">Darwinula stevensoni</name>
    <dbReference type="NCBI Taxonomy" id="69355"/>
    <lineage>
        <taxon>Eukaryota</taxon>
        <taxon>Metazoa</taxon>
        <taxon>Ecdysozoa</taxon>
        <taxon>Arthropoda</taxon>
        <taxon>Crustacea</taxon>
        <taxon>Oligostraca</taxon>
        <taxon>Ostracoda</taxon>
        <taxon>Podocopa</taxon>
        <taxon>Podocopida</taxon>
        <taxon>Darwinulocopina</taxon>
        <taxon>Darwinuloidea</taxon>
        <taxon>Darwinulidae</taxon>
        <taxon>Darwinula</taxon>
    </lineage>
</organism>
<evidence type="ECO:0000313" key="2">
    <source>
        <dbReference type="Proteomes" id="UP000677054"/>
    </source>
</evidence>
<dbReference type="EMBL" id="LR900946">
    <property type="protein sequence ID" value="CAD7247353.1"/>
    <property type="molecule type" value="Genomic_DNA"/>
</dbReference>
<evidence type="ECO:0000313" key="1">
    <source>
        <dbReference type="EMBL" id="CAD7247353.1"/>
    </source>
</evidence>
<dbReference type="AlphaFoldDB" id="A0A7R8XJV7"/>